<protein>
    <recommendedName>
        <fullName evidence="4">Ricin B lectin domain-containing protein</fullName>
    </recommendedName>
</protein>
<evidence type="ECO:0000313" key="2">
    <source>
        <dbReference type="EMBL" id="KAF2819322.1"/>
    </source>
</evidence>
<dbReference type="AlphaFoldDB" id="A0A6A6ZDX5"/>
<feature type="transmembrane region" description="Helical" evidence="1">
    <location>
        <begin position="224"/>
        <end position="246"/>
    </location>
</feature>
<keyword evidence="3" id="KW-1185">Reference proteome</keyword>
<name>A0A6A6ZDX5_9PLEO</name>
<accession>A0A6A6ZDX5</accession>
<keyword evidence="1" id="KW-0472">Membrane</keyword>
<proteinExistence type="predicted"/>
<gene>
    <name evidence="2" type="ORF">CC86DRAFT_144642</name>
</gene>
<dbReference type="EMBL" id="MU006245">
    <property type="protein sequence ID" value="KAF2819322.1"/>
    <property type="molecule type" value="Genomic_DNA"/>
</dbReference>
<organism evidence="2 3">
    <name type="scientific">Ophiobolus disseminans</name>
    <dbReference type="NCBI Taxonomy" id="1469910"/>
    <lineage>
        <taxon>Eukaryota</taxon>
        <taxon>Fungi</taxon>
        <taxon>Dikarya</taxon>
        <taxon>Ascomycota</taxon>
        <taxon>Pezizomycotina</taxon>
        <taxon>Dothideomycetes</taxon>
        <taxon>Pleosporomycetidae</taxon>
        <taxon>Pleosporales</taxon>
        <taxon>Pleosporineae</taxon>
        <taxon>Phaeosphaeriaceae</taxon>
        <taxon>Ophiobolus</taxon>
    </lineage>
</organism>
<keyword evidence="1" id="KW-0812">Transmembrane</keyword>
<dbReference type="OrthoDB" id="4158815at2759"/>
<reference evidence="2" key="1">
    <citation type="journal article" date="2020" name="Stud. Mycol.">
        <title>101 Dothideomycetes genomes: a test case for predicting lifestyles and emergence of pathogens.</title>
        <authorList>
            <person name="Haridas S."/>
            <person name="Albert R."/>
            <person name="Binder M."/>
            <person name="Bloem J."/>
            <person name="Labutti K."/>
            <person name="Salamov A."/>
            <person name="Andreopoulos B."/>
            <person name="Baker S."/>
            <person name="Barry K."/>
            <person name="Bills G."/>
            <person name="Bluhm B."/>
            <person name="Cannon C."/>
            <person name="Castanera R."/>
            <person name="Culley D."/>
            <person name="Daum C."/>
            <person name="Ezra D."/>
            <person name="Gonzalez J."/>
            <person name="Henrissat B."/>
            <person name="Kuo A."/>
            <person name="Liang C."/>
            <person name="Lipzen A."/>
            <person name="Lutzoni F."/>
            <person name="Magnuson J."/>
            <person name="Mondo S."/>
            <person name="Nolan M."/>
            <person name="Ohm R."/>
            <person name="Pangilinan J."/>
            <person name="Park H.-J."/>
            <person name="Ramirez L."/>
            <person name="Alfaro M."/>
            <person name="Sun H."/>
            <person name="Tritt A."/>
            <person name="Yoshinaga Y."/>
            <person name="Zwiers L.-H."/>
            <person name="Turgeon B."/>
            <person name="Goodwin S."/>
            <person name="Spatafora J."/>
            <person name="Crous P."/>
            <person name="Grigoriev I."/>
        </authorList>
    </citation>
    <scope>NUCLEOTIDE SEQUENCE</scope>
    <source>
        <strain evidence="2">CBS 113818</strain>
    </source>
</reference>
<evidence type="ECO:0000313" key="3">
    <source>
        <dbReference type="Proteomes" id="UP000799424"/>
    </source>
</evidence>
<sequence>MSPPSFDKNQWYHLYVNEDKKQALMGTSLFNKGGTHGAVFFNTTNTATNVQRWQVYPVTVNDITVYIFRCKDGGPNGFMGTAYVETEATDGETRPQMLRGDIANENVYWSFGSWGDGTWFLTNAANTTDYHLNKKGNGLLAMSSNTTAPQNGQRWGFETIDKIDDEQYSSVNLVGIKTSISKPTTVYTTSFISLASAVPSASPTTSADSRTNSTSSGLSTGIKIAIGAVTGSVSLLLLIILGLYFYKKRTQRVQYSKTQEMPHDIYFQGDASTTRYEMHHDGSAKYEMPSSYVAEVPNHHPATELPAYTPEAQRRYPG</sequence>
<evidence type="ECO:0000256" key="1">
    <source>
        <dbReference type="SAM" id="Phobius"/>
    </source>
</evidence>
<dbReference type="Proteomes" id="UP000799424">
    <property type="component" value="Unassembled WGS sequence"/>
</dbReference>
<evidence type="ECO:0008006" key="4">
    <source>
        <dbReference type="Google" id="ProtNLM"/>
    </source>
</evidence>
<keyword evidence="1" id="KW-1133">Transmembrane helix</keyword>